<feature type="region of interest" description="N-acetyltransferase" evidence="18">
    <location>
        <begin position="249"/>
        <end position="455"/>
    </location>
</feature>
<evidence type="ECO:0000256" key="15">
    <source>
        <dbReference type="ARBA" id="ARBA00048247"/>
    </source>
</evidence>
<feature type="binding site" evidence="18">
    <location>
        <position position="23"/>
    </location>
    <ligand>
        <name>UDP-N-acetyl-alpha-D-glucosamine</name>
        <dbReference type="ChEBI" id="CHEBI:57705"/>
    </ligand>
</feature>
<evidence type="ECO:0000259" key="19">
    <source>
        <dbReference type="Pfam" id="PF12804"/>
    </source>
</evidence>
<dbReference type="InterPro" id="IPR018357">
    <property type="entry name" value="Hexapep_transf_CS"/>
</dbReference>
<gene>
    <name evidence="18 21" type="primary">glmU</name>
    <name evidence="21" type="ORF">FcAc13_11055</name>
</gene>
<evidence type="ECO:0000256" key="1">
    <source>
        <dbReference type="ARBA" id="ARBA00004496"/>
    </source>
</evidence>
<evidence type="ECO:0000256" key="11">
    <source>
        <dbReference type="ARBA" id="ARBA00022984"/>
    </source>
</evidence>
<evidence type="ECO:0000256" key="6">
    <source>
        <dbReference type="ARBA" id="ARBA00022695"/>
    </source>
</evidence>
<keyword evidence="4 18" id="KW-0963">Cytoplasm</keyword>
<evidence type="ECO:0000256" key="5">
    <source>
        <dbReference type="ARBA" id="ARBA00022679"/>
    </source>
</evidence>
<comment type="catalytic activity">
    <reaction evidence="16 18">
        <text>N-acetyl-alpha-D-glucosamine 1-phosphate + UTP + H(+) = UDP-N-acetyl-alpha-D-glucosamine + diphosphate</text>
        <dbReference type="Rhea" id="RHEA:13509"/>
        <dbReference type="ChEBI" id="CHEBI:15378"/>
        <dbReference type="ChEBI" id="CHEBI:33019"/>
        <dbReference type="ChEBI" id="CHEBI:46398"/>
        <dbReference type="ChEBI" id="CHEBI:57705"/>
        <dbReference type="ChEBI" id="CHEBI:57776"/>
        <dbReference type="EC" id="2.7.7.23"/>
    </reaction>
</comment>
<feature type="binding site" evidence="18">
    <location>
        <position position="331"/>
    </location>
    <ligand>
        <name>UDP-N-acetyl-alpha-D-glucosamine</name>
        <dbReference type="ChEBI" id="CHEBI:57705"/>
    </ligand>
</feature>
<dbReference type="SUPFAM" id="SSF51161">
    <property type="entry name" value="Trimeric LpxA-like enzymes"/>
    <property type="match status" value="1"/>
</dbReference>
<dbReference type="EC" id="2.7.7.23" evidence="18"/>
<keyword evidence="9 18" id="KW-0460">Magnesium</keyword>
<comment type="pathway">
    <text evidence="18">Nucleotide-sugar biosynthesis; UDP-N-acetyl-alpha-D-glucosamine biosynthesis; UDP-N-acetyl-alpha-D-glucosamine from N-acetyl-alpha-D-glucosamine 1-phosphate: step 1/1.</text>
</comment>
<keyword evidence="22" id="KW-1185">Reference proteome</keyword>
<dbReference type="InterPro" id="IPR050065">
    <property type="entry name" value="GlmU-like"/>
</dbReference>
<evidence type="ECO:0000256" key="4">
    <source>
        <dbReference type="ARBA" id="ARBA00022490"/>
    </source>
</evidence>
<comment type="subcellular location">
    <subcellularLocation>
        <location evidence="1 18">Cytoplasm</location>
    </subcellularLocation>
</comment>
<evidence type="ECO:0000256" key="14">
    <source>
        <dbReference type="ARBA" id="ARBA00023316"/>
    </source>
</evidence>
<dbReference type="InterPro" id="IPR038009">
    <property type="entry name" value="GlmU_C_LbH"/>
</dbReference>
<evidence type="ECO:0000259" key="20">
    <source>
        <dbReference type="Pfam" id="PF25087"/>
    </source>
</evidence>
<evidence type="ECO:0000256" key="2">
    <source>
        <dbReference type="ARBA" id="ARBA00007707"/>
    </source>
</evidence>
<dbReference type="InterPro" id="IPR005882">
    <property type="entry name" value="Bifunctional_GlmU"/>
</dbReference>
<comment type="similarity">
    <text evidence="3 18">In the N-terminal section; belongs to the N-acetylglucosamine-1-phosphate uridyltransferase family.</text>
</comment>
<feature type="binding site" evidence="18">
    <location>
        <position position="349"/>
    </location>
    <ligand>
        <name>UDP-N-acetyl-alpha-D-glucosamine</name>
        <dbReference type="ChEBI" id="CHEBI:57705"/>
    </ligand>
</feature>
<keyword evidence="12 18" id="KW-0511">Multifunctional enzyme</keyword>
<feature type="binding site" evidence="18">
    <location>
        <position position="364"/>
    </location>
    <ligand>
        <name>UDP-N-acetyl-alpha-D-glucosamine</name>
        <dbReference type="ChEBI" id="CHEBI:57705"/>
    </ligand>
</feature>
<evidence type="ECO:0000313" key="21">
    <source>
        <dbReference type="EMBL" id="MBC9131837.1"/>
    </source>
</evidence>
<dbReference type="InterPro" id="IPR025877">
    <property type="entry name" value="MobA-like_NTP_Trfase"/>
</dbReference>
<evidence type="ECO:0000256" key="16">
    <source>
        <dbReference type="ARBA" id="ARBA00048493"/>
    </source>
</evidence>
<evidence type="ECO:0000256" key="18">
    <source>
        <dbReference type="HAMAP-Rule" id="MF_01631"/>
    </source>
</evidence>
<dbReference type="InterPro" id="IPR011004">
    <property type="entry name" value="Trimer_LpxA-like_sf"/>
</dbReference>
<evidence type="ECO:0000256" key="13">
    <source>
        <dbReference type="ARBA" id="ARBA00023315"/>
    </source>
</evidence>
<feature type="binding site" evidence="18">
    <location>
        <position position="403"/>
    </location>
    <ligand>
        <name>acetyl-CoA</name>
        <dbReference type="ChEBI" id="CHEBI:57288"/>
    </ligand>
</feature>
<dbReference type="CDD" id="cd03353">
    <property type="entry name" value="LbH_GlmU_C"/>
    <property type="match status" value="1"/>
</dbReference>
<feature type="active site" description="Proton acceptor" evidence="18">
    <location>
        <position position="361"/>
    </location>
</feature>
<comment type="caution">
    <text evidence="21">The sequence shown here is derived from an EMBL/GenBank/DDBJ whole genome shotgun (WGS) entry which is preliminary data.</text>
</comment>
<comment type="cofactor">
    <cofactor evidence="18">
        <name>Mg(2+)</name>
        <dbReference type="ChEBI" id="CHEBI:18420"/>
    </cofactor>
    <text evidence="18">Binds 1 Mg(2+) ion per subunit.</text>
</comment>
<evidence type="ECO:0000256" key="10">
    <source>
        <dbReference type="ARBA" id="ARBA00022960"/>
    </source>
</evidence>
<protein>
    <recommendedName>
        <fullName evidence="18">Bifunctional protein GlmU</fullName>
    </recommendedName>
    <domain>
        <recommendedName>
            <fullName evidence="18">UDP-N-acetylglucosamine pyrophosphorylase</fullName>
            <ecNumber evidence="18">2.7.7.23</ecNumber>
        </recommendedName>
        <alternativeName>
            <fullName evidence="18">N-acetylglucosamine-1-phosphate uridyltransferase</fullName>
        </alternativeName>
    </domain>
    <domain>
        <recommendedName>
            <fullName evidence="18">Glucosamine-1-phosphate N-acetyltransferase</fullName>
            <ecNumber evidence="18">2.3.1.157</ecNumber>
        </recommendedName>
    </domain>
</protein>
<proteinExistence type="inferred from homology"/>
<comment type="caution">
    <text evidence="18">Lacks conserved residue(s) required for the propagation of feature annotation.</text>
</comment>
<evidence type="ECO:0000256" key="9">
    <source>
        <dbReference type="ARBA" id="ARBA00022842"/>
    </source>
</evidence>
<dbReference type="Proteomes" id="UP000651208">
    <property type="component" value="Unassembled WGS sequence"/>
</dbReference>
<comment type="subunit">
    <text evidence="18">Homotrimer.</text>
</comment>
<keyword evidence="10 18" id="KW-0133">Cell shape</keyword>
<dbReference type="RefSeq" id="WP_187756279.1">
    <property type="nucleotide sequence ID" value="NZ_JABURY010000021.1"/>
</dbReference>
<sequence>MSHLSSVILAAGKGTRMYSNLPKVLHRIGHKTMLQHVIDTVLQLGSDRLYVVYGHGKTQLEQALQHQPVQLVLQEQQLGTGHAVQQTIPYINDDEDILILYADTPLISKQTLEALIANKPQDGISLLTVVLDDPTGYGRIVREKGEVVAIVEQKDATKQQQSINEVNTGIMLVPGKLLKHWLAKINNHNAQQEFYLTDIIGMAHQEGRPIVATHPQYTYEVAGVNNRLQLAELERTYQQHRANQLLLAGVTLLDPSRFDLRGELIHGKDVTIDCNVIIEGKVELGNQVYIGAGCILKDCVIGDNSIISPYTVIEGSSLASHCTVGPFARLRPGSQLDNQAHVGNFVELKKAHLGQNSKVGHLSYLGDSEIGSTVNIGAGTITCNYDGANKFQTIIGNDVFVGSDTQLIAPVTVGNGATIAAGTTVTSNVGENELVVSRVKQKHITNWKRPTKNAK</sequence>
<dbReference type="InterPro" id="IPR056729">
    <property type="entry name" value="GMPPB_C"/>
</dbReference>
<feature type="binding site" evidence="18">
    <location>
        <begin position="79"/>
        <end position="80"/>
    </location>
    <ligand>
        <name>UDP-N-acetyl-alpha-D-glucosamine</name>
        <dbReference type="ChEBI" id="CHEBI:57705"/>
    </ligand>
</feature>
<feature type="binding site" evidence="18">
    <location>
        <position position="438"/>
    </location>
    <ligand>
        <name>acetyl-CoA</name>
        <dbReference type="ChEBI" id="CHEBI:57288"/>
    </ligand>
</feature>
<feature type="binding site" evidence="18">
    <location>
        <position position="225"/>
    </location>
    <ligand>
        <name>Mg(2+)</name>
        <dbReference type="ChEBI" id="CHEBI:18420"/>
    </ligand>
</feature>
<feature type="binding site" evidence="18">
    <location>
        <position position="225"/>
    </location>
    <ligand>
        <name>UDP-N-acetyl-alpha-D-glucosamine</name>
        <dbReference type="ChEBI" id="CHEBI:57705"/>
    </ligand>
</feature>
<evidence type="ECO:0000256" key="7">
    <source>
        <dbReference type="ARBA" id="ARBA00022723"/>
    </source>
</evidence>
<evidence type="ECO:0000256" key="8">
    <source>
        <dbReference type="ARBA" id="ARBA00022737"/>
    </source>
</evidence>
<evidence type="ECO:0000256" key="17">
    <source>
        <dbReference type="ARBA" id="ARBA00049628"/>
    </source>
</evidence>
<comment type="catalytic activity">
    <reaction evidence="15 18">
        <text>alpha-D-glucosamine 1-phosphate + acetyl-CoA = N-acetyl-alpha-D-glucosamine 1-phosphate + CoA + H(+)</text>
        <dbReference type="Rhea" id="RHEA:13725"/>
        <dbReference type="ChEBI" id="CHEBI:15378"/>
        <dbReference type="ChEBI" id="CHEBI:57287"/>
        <dbReference type="ChEBI" id="CHEBI:57288"/>
        <dbReference type="ChEBI" id="CHEBI:57776"/>
        <dbReference type="ChEBI" id="CHEBI:58516"/>
        <dbReference type="EC" id="2.3.1.157"/>
    </reaction>
</comment>
<evidence type="ECO:0000313" key="22">
    <source>
        <dbReference type="Proteomes" id="UP000651208"/>
    </source>
</evidence>
<keyword evidence="8 18" id="KW-0677">Repeat</keyword>
<feature type="binding site" evidence="18">
    <location>
        <position position="378"/>
    </location>
    <ligand>
        <name>acetyl-CoA</name>
        <dbReference type="ChEBI" id="CHEBI:57288"/>
    </ligand>
</feature>
<dbReference type="NCBIfam" id="TIGR01173">
    <property type="entry name" value="glmU"/>
    <property type="match status" value="1"/>
</dbReference>
<feature type="binding site" evidence="18">
    <location>
        <position position="421"/>
    </location>
    <ligand>
        <name>acetyl-CoA</name>
        <dbReference type="ChEBI" id="CHEBI:57288"/>
    </ligand>
</feature>
<evidence type="ECO:0000256" key="3">
    <source>
        <dbReference type="ARBA" id="ARBA00007947"/>
    </source>
</evidence>
<feature type="domain" description="Mannose-1-phosphate guanyltransferase C-terminal" evidence="20">
    <location>
        <begin position="262"/>
        <end position="331"/>
    </location>
</feature>
<dbReference type="Pfam" id="PF00132">
    <property type="entry name" value="Hexapep"/>
    <property type="match status" value="1"/>
</dbReference>
<feature type="binding site" evidence="18">
    <location>
        <begin position="9"/>
        <end position="12"/>
    </location>
    <ligand>
        <name>UDP-N-acetyl-alpha-D-glucosamine</name>
        <dbReference type="ChEBI" id="CHEBI:57705"/>
    </ligand>
</feature>
<dbReference type="PANTHER" id="PTHR43584">
    <property type="entry name" value="NUCLEOTIDYL TRANSFERASE"/>
    <property type="match status" value="1"/>
</dbReference>
<feature type="domain" description="MobA-like NTP transferase" evidence="19">
    <location>
        <begin position="7"/>
        <end position="124"/>
    </location>
</feature>
<comment type="similarity">
    <text evidence="2 18">In the C-terminal section; belongs to the transferase hexapeptide repeat family.</text>
</comment>
<dbReference type="Pfam" id="PF12804">
    <property type="entry name" value="NTP_transf_3"/>
    <property type="match status" value="1"/>
</dbReference>
<accession>A0ABR7R058</accession>
<dbReference type="EC" id="2.3.1.157" evidence="18"/>
<feature type="binding site" evidence="18">
    <location>
        <begin position="384"/>
        <end position="385"/>
    </location>
    <ligand>
        <name>acetyl-CoA</name>
        <dbReference type="ChEBI" id="CHEBI:57288"/>
    </ligand>
</feature>
<keyword evidence="13 18" id="KW-0012">Acyltransferase</keyword>
<keyword evidence="5 18" id="KW-0808">Transferase</keyword>
<feature type="binding site" evidence="18">
    <location>
        <position position="152"/>
    </location>
    <ligand>
        <name>UDP-N-acetyl-alpha-D-glucosamine</name>
        <dbReference type="ChEBI" id="CHEBI:57705"/>
    </ligand>
</feature>
<keyword evidence="11 18" id="KW-0573">Peptidoglycan synthesis</keyword>
<dbReference type="NCBIfam" id="NF006986">
    <property type="entry name" value="PRK09451.1"/>
    <property type="match status" value="1"/>
</dbReference>
<dbReference type="Gene3D" id="3.90.550.10">
    <property type="entry name" value="Spore Coat Polysaccharide Biosynthesis Protein SpsA, Chain A"/>
    <property type="match status" value="1"/>
</dbReference>
<keyword evidence="14 18" id="KW-0961">Cell wall biogenesis/degradation</keyword>
<comment type="pathway">
    <text evidence="18">Bacterial outer membrane biogenesis; LPS lipid A biosynthesis.</text>
</comment>
<dbReference type="PROSITE" id="PS00101">
    <property type="entry name" value="HEXAPEP_TRANSFERASES"/>
    <property type="match status" value="1"/>
</dbReference>
<feature type="binding site" evidence="18">
    <location>
        <position position="103"/>
    </location>
    <ligand>
        <name>Mg(2+)</name>
        <dbReference type="ChEBI" id="CHEBI:18420"/>
    </ligand>
</feature>
<feature type="binding site" evidence="18">
    <location>
        <position position="167"/>
    </location>
    <ligand>
        <name>UDP-N-acetyl-alpha-D-glucosamine</name>
        <dbReference type="ChEBI" id="CHEBI:57705"/>
    </ligand>
</feature>
<dbReference type="SUPFAM" id="SSF53448">
    <property type="entry name" value="Nucleotide-diphospho-sugar transferases"/>
    <property type="match status" value="1"/>
</dbReference>
<organism evidence="21 22">
    <name type="scientific">Frischella japonica</name>
    <dbReference type="NCBI Taxonomy" id="2741544"/>
    <lineage>
        <taxon>Bacteria</taxon>
        <taxon>Pseudomonadati</taxon>
        <taxon>Pseudomonadota</taxon>
        <taxon>Gammaproteobacteria</taxon>
        <taxon>Orbales</taxon>
        <taxon>Orbaceae</taxon>
        <taxon>Frischella</taxon>
    </lineage>
</organism>
<reference evidence="21 22" key="1">
    <citation type="submission" date="2020-06" db="EMBL/GenBank/DDBJ databases">
        <title>Frischella cerana isolated from Apis cerana gut homogenate.</title>
        <authorList>
            <person name="Wolter L.A."/>
            <person name="Suenami S."/>
            <person name="Miyazaki R."/>
        </authorList>
    </citation>
    <scope>NUCLEOTIDE SEQUENCE [LARGE SCALE GENOMIC DNA]</scope>
    <source>
        <strain evidence="21 22">Ac13</strain>
    </source>
</reference>
<dbReference type="Gene3D" id="2.160.10.10">
    <property type="entry name" value="Hexapeptide repeat proteins"/>
    <property type="match status" value="1"/>
</dbReference>
<feature type="region of interest" description="Pyrophosphorylase" evidence="18">
    <location>
        <begin position="1"/>
        <end position="227"/>
    </location>
</feature>
<dbReference type="CDD" id="cd02540">
    <property type="entry name" value="GT2_GlmU_N_bac"/>
    <property type="match status" value="1"/>
</dbReference>
<feature type="binding site" evidence="18">
    <location>
        <position position="375"/>
    </location>
    <ligand>
        <name>UDP-N-acetyl-alpha-D-glucosamine</name>
        <dbReference type="ChEBI" id="CHEBI:57705"/>
    </ligand>
</feature>
<dbReference type="PANTHER" id="PTHR43584:SF3">
    <property type="entry name" value="BIFUNCTIONAL PROTEIN GLMU"/>
    <property type="match status" value="1"/>
</dbReference>
<keyword evidence="6 18" id="KW-0548">Nucleotidyltransferase</keyword>
<dbReference type="InterPro" id="IPR001451">
    <property type="entry name" value="Hexapep"/>
</dbReference>
<name>A0ABR7R058_9GAMM</name>
<comment type="function">
    <text evidence="17 18">Catalyzes the last two sequential reactions in the de novo biosynthetic pathway for UDP-N-acetylglucosamine (UDP-GlcNAc). The C-terminal domain catalyzes the transfer of acetyl group from acetyl coenzyme A to glucosamine-1-phosphate (GlcN-1-P) to produce N-acetylglucosamine-1-phosphate (GlcNAc-1-P), which is converted into UDP-GlcNAc by the transfer of uridine 5-monophosphate (from uridine 5-triphosphate), a reaction catalyzed by the N-terminal domain.</text>
</comment>
<feature type="binding site" evidence="18">
    <location>
        <position position="74"/>
    </location>
    <ligand>
        <name>UDP-N-acetyl-alpha-D-glucosamine</name>
        <dbReference type="ChEBI" id="CHEBI:57705"/>
    </ligand>
</feature>
<dbReference type="EMBL" id="JABURY010000021">
    <property type="protein sequence ID" value="MBC9131837.1"/>
    <property type="molecule type" value="Genomic_DNA"/>
</dbReference>
<feature type="binding site" evidence="18">
    <location>
        <position position="138"/>
    </location>
    <ligand>
        <name>UDP-N-acetyl-alpha-D-glucosamine</name>
        <dbReference type="ChEBI" id="CHEBI:57705"/>
    </ligand>
</feature>
<feature type="region of interest" description="Linker" evidence="18">
    <location>
        <begin position="228"/>
        <end position="248"/>
    </location>
</feature>
<comment type="pathway">
    <text evidence="18">Nucleotide-sugar biosynthesis; UDP-N-acetyl-alpha-D-glucosamine biosynthesis; N-acetyl-alpha-D-glucosamine 1-phosphate from alpha-D-glucosamine 6-phosphate (route II): step 2/2.</text>
</comment>
<dbReference type="InterPro" id="IPR029044">
    <property type="entry name" value="Nucleotide-diphossugar_trans"/>
</dbReference>
<dbReference type="HAMAP" id="MF_01631">
    <property type="entry name" value="GlmU"/>
    <property type="match status" value="1"/>
</dbReference>
<evidence type="ECO:0000256" key="12">
    <source>
        <dbReference type="ARBA" id="ARBA00023268"/>
    </source>
</evidence>
<dbReference type="Pfam" id="PF25087">
    <property type="entry name" value="GMPPB_C"/>
    <property type="match status" value="1"/>
</dbReference>
<keyword evidence="7 18" id="KW-0479">Metal-binding</keyword>